<sequence>MTTQEPKNSNRLKEYFSFGDVFRYIFGIFSKRKGEKPNLSLRMMHGVNKISILMFFIAVLVIIFRQLFLR</sequence>
<comment type="caution">
    <text evidence="2">The sequence shown here is derived from an EMBL/GenBank/DDBJ whole genome shotgun (WGS) entry which is preliminary data.</text>
</comment>
<accession>A0A315ZGC9</accession>
<keyword evidence="1" id="KW-0472">Membrane</keyword>
<dbReference type="AlphaFoldDB" id="A0A315ZGC9"/>
<proteinExistence type="predicted"/>
<keyword evidence="1" id="KW-0812">Transmembrane</keyword>
<evidence type="ECO:0000256" key="1">
    <source>
        <dbReference type="SAM" id="Phobius"/>
    </source>
</evidence>
<dbReference type="Pfam" id="PF20498">
    <property type="entry name" value="DUF6728"/>
    <property type="match status" value="1"/>
</dbReference>
<keyword evidence="3" id="KW-1185">Reference proteome</keyword>
<keyword evidence="1" id="KW-1133">Transmembrane helix</keyword>
<dbReference type="Proteomes" id="UP000245535">
    <property type="component" value="Unassembled WGS sequence"/>
</dbReference>
<name>A0A315ZGC9_SEDFL</name>
<protein>
    <submittedName>
        <fullName evidence="2">Uncharacterized protein</fullName>
    </submittedName>
</protein>
<gene>
    <name evidence="2" type="ORF">BC781_101268</name>
</gene>
<evidence type="ECO:0000313" key="3">
    <source>
        <dbReference type="Proteomes" id="UP000245535"/>
    </source>
</evidence>
<dbReference type="InterPro" id="IPR046615">
    <property type="entry name" value="DUF6728"/>
</dbReference>
<dbReference type="EMBL" id="QGDO01000001">
    <property type="protein sequence ID" value="PWJ43918.1"/>
    <property type="molecule type" value="Genomic_DNA"/>
</dbReference>
<feature type="transmembrane region" description="Helical" evidence="1">
    <location>
        <begin position="50"/>
        <end position="68"/>
    </location>
</feature>
<organism evidence="2 3">
    <name type="scientific">Sediminitomix flava</name>
    <dbReference type="NCBI Taxonomy" id="379075"/>
    <lineage>
        <taxon>Bacteria</taxon>
        <taxon>Pseudomonadati</taxon>
        <taxon>Bacteroidota</taxon>
        <taxon>Cytophagia</taxon>
        <taxon>Cytophagales</taxon>
        <taxon>Flammeovirgaceae</taxon>
        <taxon>Sediminitomix</taxon>
    </lineage>
</organism>
<dbReference type="RefSeq" id="WP_170123099.1">
    <property type="nucleotide sequence ID" value="NZ_QGDO01000001.1"/>
</dbReference>
<reference evidence="2 3" key="1">
    <citation type="submission" date="2018-03" db="EMBL/GenBank/DDBJ databases">
        <title>Genomic Encyclopedia of Archaeal and Bacterial Type Strains, Phase II (KMG-II): from individual species to whole genera.</title>
        <authorList>
            <person name="Goeker M."/>
        </authorList>
    </citation>
    <scope>NUCLEOTIDE SEQUENCE [LARGE SCALE GENOMIC DNA]</scope>
    <source>
        <strain evidence="2 3">DSM 28229</strain>
    </source>
</reference>
<evidence type="ECO:0000313" key="2">
    <source>
        <dbReference type="EMBL" id="PWJ43918.1"/>
    </source>
</evidence>